<dbReference type="GeneID" id="36400203"/>
<evidence type="ECO:0000256" key="1">
    <source>
        <dbReference type="SAM" id="MobiDB-lite"/>
    </source>
</evidence>
<protein>
    <submittedName>
        <fullName evidence="2">IQ motif, EF-hand binding site</fullName>
    </submittedName>
</protein>
<feature type="compositionally biased region" description="Polar residues" evidence="1">
    <location>
        <begin position="110"/>
        <end position="132"/>
    </location>
</feature>
<dbReference type="OMA" id="LELQWAR"/>
<dbReference type="PROSITE" id="PS50096">
    <property type="entry name" value="IQ"/>
    <property type="match status" value="1"/>
</dbReference>
<name>A0A0P1B361_PLAHL</name>
<feature type="region of interest" description="Disordered" evidence="1">
    <location>
        <begin position="110"/>
        <end position="169"/>
    </location>
</feature>
<keyword evidence="3" id="KW-1185">Reference proteome</keyword>
<reference evidence="3" key="1">
    <citation type="submission" date="2014-09" db="EMBL/GenBank/DDBJ databases">
        <authorList>
            <person name="Sharma Rahul"/>
            <person name="Thines Marco"/>
        </authorList>
    </citation>
    <scope>NUCLEOTIDE SEQUENCE [LARGE SCALE GENOMIC DNA]</scope>
</reference>
<accession>A0A0P1B361</accession>
<dbReference type="OrthoDB" id="168348at2759"/>
<organism evidence="2 3">
    <name type="scientific">Plasmopara halstedii</name>
    <name type="common">Downy mildew of sunflower</name>
    <dbReference type="NCBI Taxonomy" id="4781"/>
    <lineage>
        <taxon>Eukaryota</taxon>
        <taxon>Sar</taxon>
        <taxon>Stramenopiles</taxon>
        <taxon>Oomycota</taxon>
        <taxon>Peronosporomycetes</taxon>
        <taxon>Peronosporales</taxon>
        <taxon>Peronosporaceae</taxon>
        <taxon>Plasmopara</taxon>
    </lineage>
</organism>
<dbReference type="AlphaFoldDB" id="A0A0P1B361"/>
<sequence>MHRRQEKLDQQYWQRYELRIAAARQIQRVFRGWRARQRVVHRVRVDMEHLIADIQHQLDGEWLLLGLAAAKIPSFSLDWGPDAKLRLPRMEDLLFGVSINFPISDINYEQQGELSSSPSENEQATSPSCSRKSTVDLMSPDKGLSIAPVVGSASESHQPTSDIDVIDTESLRSFRDSSNTSSHDECIDLRDTAIQAEPPVSAEAKHIKSQEGSKCNHRTDNQLASVQNILRVKTPSEIILLELEWARQALLDRRKYLRSKRRVEKAAPTQEAK</sequence>
<dbReference type="Proteomes" id="UP000054928">
    <property type="component" value="Unassembled WGS sequence"/>
</dbReference>
<evidence type="ECO:0000313" key="3">
    <source>
        <dbReference type="Proteomes" id="UP000054928"/>
    </source>
</evidence>
<dbReference type="RefSeq" id="XP_024584183.1">
    <property type="nucleotide sequence ID" value="XM_024718822.1"/>
</dbReference>
<evidence type="ECO:0000313" key="2">
    <source>
        <dbReference type="EMBL" id="CEG47814.1"/>
    </source>
</evidence>
<proteinExistence type="predicted"/>
<dbReference type="EMBL" id="CCYD01002864">
    <property type="protein sequence ID" value="CEG47814.1"/>
    <property type="molecule type" value="Genomic_DNA"/>
</dbReference>